<reference evidence="1 2" key="1">
    <citation type="journal article" date="2019" name="Nat. Med.">
        <title>A library of human gut bacterial isolates paired with longitudinal multiomics data enables mechanistic microbiome research.</title>
        <authorList>
            <person name="Poyet M."/>
            <person name="Groussin M."/>
            <person name="Gibbons S.M."/>
            <person name="Avila-Pacheco J."/>
            <person name="Jiang X."/>
            <person name="Kearney S.M."/>
            <person name="Perrotta A.R."/>
            <person name="Berdy B."/>
            <person name="Zhao S."/>
            <person name="Lieberman T.D."/>
            <person name="Swanson P.K."/>
            <person name="Smith M."/>
            <person name="Roesemann S."/>
            <person name="Alexander J.E."/>
            <person name="Rich S.A."/>
            <person name="Livny J."/>
            <person name="Vlamakis H."/>
            <person name="Clish C."/>
            <person name="Bullock K."/>
            <person name="Deik A."/>
            <person name="Scott J."/>
            <person name="Pierce K.A."/>
            <person name="Xavier R.J."/>
            <person name="Alm E.J."/>
        </authorList>
    </citation>
    <scope>NUCLEOTIDE SEQUENCE [LARGE SCALE GENOMIC DNA]</scope>
    <source>
        <strain evidence="1 2">BIOML-A10</strain>
    </source>
</reference>
<evidence type="ECO:0000313" key="2">
    <source>
        <dbReference type="Proteomes" id="UP000422221"/>
    </source>
</evidence>
<dbReference type="EMBL" id="VWMK01000004">
    <property type="protein sequence ID" value="KAA3767981.1"/>
    <property type="molecule type" value="Genomic_DNA"/>
</dbReference>
<protein>
    <submittedName>
        <fullName evidence="1">Uncharacterized protein</fullName>
    </submittedName>
</protein>
<evidence type="ECO:0000313" key="1">
    <source>
        <dbReference type="EMBL" id="KAA3767981.1"/>
    </source>
</evidence>
<organism evidence="1 2">
    <name type="scientific">Bacteroides salyersiae</name>
    <dbReference type="NCBI Taxonomy" id="291644"/>
    <lineage>
        <taxon>Bacteria</taxon>
        <taxon>Pseudomonadati</taxon>
        <taxon>Bacteroidota</taxon>
        <taxon>Bacteroidia</taxon>
        <taxon>Bacteroidales</taxon>
        <taxon>Bacteroidaceae</taxon>
        <taxon>Bacteroides</taxon>
    </lineage>
</organism>
<dbReference type="RefSeq" id="WP_130058362.1">
    <property type="nucleotide sequence ID" value="NZ_RCXT01000003.1"/>
</dbReference>
<name>A0A7J4XMA7_9BACE</name>
<sequence length="142" mass="16424">MNGFATAKRVTTVKNRVKKAEFDQFVFGKLGCNRMFDMTPSGNLVHTYYGLAEYGDFIRFFNGAPFIQLNIGGPFAAEFVCERFLCSVTWNEYAIQVVFYESRERLLETIRQSQQIVINQFECFDNLPTGILLAFSDEIFHR</sequence>
<gene>
    <name evidence="1" type="ORF">F3F73_06190</name>
</gene>
<dbReference type="Proteomes" id="UP000422221">
    <property type="component" value="Unassembled WGS sequence"/>
</dbReference>
<accession>A0A7J4XMA7</accession>
<proteinExistence type="predicted"/>
<comment type="caution">
    <text evidence="1">The sequence shown here is derived from an EMBL/GenBank/DDBJ whole genome shotgun (WGS) entry which is preliminary data.</text>
</comment>
<dbReference type="AlphaFoldDB" id="A0A7J4XMA7"/>